<evidence type="ECO:0000313" key="3">
    <source>
        <dbReference type="EMBL" id="KAF4141055.1"/>
    </source>
</evidence>
<keyword evidence="1" id="KW-0802">TPR repeat</keyword>
<dbReference type="InterPro" id="IPR019734">
    <property type="entry name" value="TPR_rpt"/>
</dbReference>
<comment type="caution">
    <text evidence="3">The sequence shown here is derived from an EMBL/GenBank/DDBJ whole genome shotgun (WGS) entry which is preliminary data.</text>
</comment>
<dbReference type="PROSITE" id="PS50005">
    <property type="entry name" value="TPR"/>
    <property type="match status" value="1"/>
</dbReference>
<organism evidence="3 4">
    <name type="scientific">Phytophthora infestans</name>
    <name type="common">Potato late blight agent</name>
    <name type="synonym">Botrytis infestans</name>
    <dbReference type="NCBI Taxonomy" id="4787"/>
    <lineage>
        <taxon>Eukaryota</taxon>
        <taxon>Sar</taxon>
        <taxon>Stramenopiles</taxon>
        <taxon>Oomycota</taxon>
        <taxon>Peronosporomycetes</taxon>
        <taxon>Peronosporales</taxon>
        <taxon>Peronosporaceae</taxon>
        <taxon>Phytophthora</taxon>
    </lineage>
</organism>
<protein>
    <submittedName>
        <fullName evidence="3">Uncharacterized protein</fullName>
    </submittedName>
</protein>
<feature type="compositionally biased region" description="Basic and acidic residues" evidence="2">
    <location>
        <begin position="162"/>
        <end position="175"/>
    </location>
</feature>
<evidence type="ECO:0000256" key="1">
    <source>
        <dbReference type="PROSITE-ProRule" id="PRU00339"/>
    </source>
</evidence>
<reference evidence="3" key="1">
    <citation type="submission" date="2020-03" db="EMBL/GenBank/DDBJ databases">
        <title>Hybrid Assembly of Korean Phytophthora infestans isolates.</title>
        <authorList>
            <person name="Prokchorchik M."/>
            <person name="Lee Y."/>
            <person name="Seo J."/>
            <person name="Cho J.-H."/>
            <person name="Park Y.-E."/>
            <person name="Jang D.-C."/>
            <person name="Im J.-S."/>
            <person name="Choi J.-G."/>
            <person name="Park H.-J."/>
            <person name="Lee G.-B."/>
            <person name="Lee Y.-G."/>
            <person name="Hong S.-Y."/>
            <person name="Cho K."/>
            <person name="Sohn K.H."/>
        </authorList>
    </citation>
    <scope>NUCLEOTIDE SEQUENCE</scope>
    <source>
        <strain evidence="3">KR_2_A2</strain>
    </source>
</reference>
<dbReference type="Gene3D" id="1.25.40.10">
    <property type="entry name" value="Tetratricopeptide repeat domain"/>
    <property type="match status" value="1"/>
</dbReference>
<accession>A0A8S9UJ93</accession>
<dbReference type="InterPro" id="IPR011990">
    <property type="entry name" value="TPR-like_helical_dom_sf"/>
</dbReference>
<dbReference type="EMBL" id="JAACNO010001405">
    <property type="protein sequence ID" value="KAF4141055.1"/>
    <property type="molecule type" value="Genomic_DNA"/>
</dbReference>
<feature type="repeat" description="TPR" evidence="1">
    <location>
        <begin position="218"/>
        <end position="251"/>
    </location>
</feature>
<proteinExistence type="predicted"/>
<dbReference type="SUPFAM" id="SSF48452">
    <property type="entry name" value="TPR-like"/>
    <property type="match status" value="1"/>
</dbReference>
<name>A0A8S9UJ93_PHYIN</name>
<dbReference type="AlphaFoldDB" id="A0A8S9UJ93"/>
<feature type="region of interest" description="Disordered" evidence="2">
    <location>
        <begin position="153"/>
        <end position="175"/>
    </location>
</feature>
<dbReference type="Proteomes" id="UP000704712">
    <property type="component" value="Unassembled WGS sequence"/>
</dbReference>
<evidence type="ECO:0000313" key="4">
    <source>
        <dbReference type="Proteomes" id="UP000704712"/>
    </source>
</evidence>
<gene>
    <name evidence="3" type="ORF">GN958_ATG09903</name>
</gene>
<evidence type="ECO:0000256" key="2">
    <source>
        <dbReference type="SAM" id="MobiDB-lite"/>
    </source>
</evidence>
<sequence length="277" mass="30499">MTEVVTKDIIDTDADDSAQCDVLLGEFHESQLARHRPSSTLRTKTFATPGFLECDCASTTKRGRYNEVVCGAHKLTLRNSRPHLESLEFSQKMASFAAQNSRLLKSMTLLPPSAIASSGEELDSVLLRASQSTSSLRQQHNFTSEPSVALLPSLHSKSTLRPRSEDGTSENATERKSFSLSSFALDAPTTLPLEEAQKMFEQYNKIIRLNVDTRKNMGILYTRRSTLLAAMGNFSAALQDAEQAVLLDPKSTVRQAEPFNKDSLSMSTVDICTMASN</sequence>